<accession>A0A9N9M2K9</accession>
<evidence type="ECO:0000313" key="2">
    <source>
        <dbReference type="EMBL" id="CAG8982942.1"/>
    </source>
</evidence>
<name>A0A9N9M2K9_9HELO</name>
<keyword evidence="1" id="KW-0732">Signal</keyword>
<dbReference type="AlphaFoldDB" id="A0A9N9M2K9"/>
<dbReference type="EMBL" id="CAJVRM010000702">
    <property type="protein sequence ID" value="CAG8982942.1"/>
    <property type="molecule type" value="Genomic_DNA"/>
</dbReference>
<feature type="signal peptide" evidence="1">
    <location>
        <begin position="1"/>
        <end position="19"/>
    </location>
</feature>
<proteinExistence type="predicted"/>
<comment type="caution">
    <text evidence="2">The sequence shown here is derived from an EMBL/GenBank/DDBJ whole genome shotgun (WGS) entry which is preliminary data.</text>
</comment>
<evidence type="ECO:0000256" key="1">
    <source>
        <dbReference type="SAM" id="SignalP"/>
    </source>
</evidence>
<evidence type="ECO:0000313" key="3">
    <source>
        <dbReference type="Proteomes" id="UP000701801"/>
    </source>
</evidence>
<feature type="chain" id="PRO_5040257749" description="Secreted protein" evidence="1">
    <location>
        <begin position="20"/>
        <end position="130"/>
    </location>
</feature>
<reference evidence="2" key="1">
    <citation type="submission" date="2021-07" db="EMBL/GenBank/DDBJ databases">
        <authorList>
            <person name="Durling M."/>
        </authorList>
    </citation>
    <scope>NUCLEOTIDE SEQUENCE</scope>
</reference>
<dbReference type="OrthoDB" id="10328995at2759"/>
<keyword evidence="3" id="KW-1185">Reference proteome</keyword>
<sequence length="130" mass="14314">MRIHLSLLPLLTLLTHTQALGNGVDILVGLFQKIGDETDLKTHIMIQIQPTGKRIEITDPLLKQLFTKSVASFKIASRCNEIRDERCDFFDGETVLGKDLSVDESVLPNGLYGSNATITAISCTMGIIKK</sequence>
<organism evidence="2 3">
    <name type="scientific">Hymenoscyphus albidus</name>
    <dbReference type="NCBI Taxonomy" id="595503"/>
    <lineage>
        <taxon>Eukaryota</taxon>
        <taxon>Fungi</taxon>
        <taxon>Dikarya</taxon>
        <taxon>Ascomycota</taxon>
        <taxon>Pezizomycotina</taxon>
        <taxon>Leotiomycetes</taxon>
        <taxon>Helotiales</taxon>
        <taxon>Helotiaceae</taxon>
        <taxon>Hymenoscyphus</taxon>
    </lineage>
</organism>
<gene>
    <name evidence="2" type="ORF">HYALB_00003520</name>
</gene>
<protein>
    <recommendedName>
        <fullName evidence="4">Secreted protein</fullName>
    </recommendedName>
</protein>
<dbReference type="Proteomes" id="UP000701801">
    <property type="component" value="Unassembled WGS sequence"/>
</dbReference>
<evidence type="ECO:0008006" key="4">
    <source>
        <dbReference type="Google" id="ProtNLM"/>
    </source>
</evidence>